<sequence length="172" mass="18819">MFLSESIVFLFHTGDRRVKMDGGAAAVAGDYVPPVSTVVSGAGLDVLNSHHMVLRDLKPECLYSVGLNFTLFHIQMKIHPNRAEDSIQRSDRAETVCGSPLYMAPEVLQCNSCCKFTANVFICISASDHLGSASKTKTGHDKNRWHAIRSCCYEVSNSFALPHCSISPETTP</sequence>
<proteinExistence type="predicted"/>
<keyword evidence="2" id="KW-1185">Reference proteome</keyword>
<evidence type="ECO:0000313" key="1">
    <source>
        <dbReference type="EMBL" id="CAI0428351.1"/>
    </source>
</evidence>
<dbReference type="Gene3D" id="1.10.510.10">
    <property type="entry name" value="Transferase(Phosphotransferase) domain 1"/>
    <property type="match status" value="1"/>
</dbReference>
<dbReference type="AlphaFoldDB" id="A0AAV0L4T7"/>
<accession>A0AAV0L4T7</accession>
<gene>
    <name evidence="1" type="ORF">LITE_LOCUS21603</name>
</gene>
<dbReference type="EMBL" id="CAMGYJ010000006">
    <property type="protein sequence ID" value="CAI0428351.1"/>
    <property type="molecule type" value="Genomic_DNA"/>
</dbReference>
<reference evidence="1" key="1">
    <citation type="submission" date="2022-08" db="EMBL/GenBank/DDBJ databases">
        <authorList>
            <person name="Gutierrez-Valencia J."/>
        </authorList>
    </citation>
    <scope>NUCLEOTIDE SEQUENCE</scope>
</reference>
<dbReference type="InterPro" id="IPR011009">
    <property type="entry name" value="Kinase-like_dom_sf"/>
</dbReference>
<dbReference type="Proteomes" id="UP001154282">
    <property type="component" value="Unassembled WGS sequence"/>
</dbReference>
<name>A0AAV0L4T7_9ROSI</name>
<evidence type="ECO:0000313" key="2">
    <source>
        <dbReference type="Proteomes" id="UP001154282"/>
    </source>
</evidence>
<comment type="caution">
    <text evidence="1">The sequence shown here is derived from an EMBL/GenBank/DDBJ whole genome shotgun (WGS) entry which is preliminary data.</text>
</comment>
<organism evidence="1 2">
    <name type="scientific">Linum tenue</name>
    <dbReference type="NCBI Taxonomy" id="586396"/>
    <lineage>
        <taxon>Eukaryota</taxon>
        <taxon>Viridiplantae</taxon>
        <taxon>Streptophyta</taxon>
        <taxon>Embryophyta</taxon>
        <taxon>Tracheophyta</taxon>
        <taxon>Spermatophyta</taxon>
        <taxon>Magnoliopsida</taxon>
        <taxon>eudicotyledons</taxon>
        <taxon>Gunneridae</taxon>
        <taxon>Pentapetalae</taxon>
        <taxon>rosids</taxon>
        <taxon>fabids</taxon>
        <taxon>Malpighiales</taxon>
        <taxon>Linaceae</taxon>
        <taxon>Linum</taxon>
    </lineage>
</organism>
<dbReference type="SUPFAM" id="SSF56112">
    <property type="entry name" value="Protein kinase-like (PK-like)"/>
    <property type="match status" value="1"/>
</dbReference>
<protein>
    <submittedName>
        <fullName evidence="1">Uncharacterized protein</fullName>
    </submittedName>
</protein>